<dbReference type="Gene3D" id="3.40.800.10">
    <property type="entry name" value="Ureohydrolase domain"/>
    <property type="match status" value="1"/>
</dbReference>
<evidence type="ECO:0008006" key="4">
    <source>
        <dbReference type="Google" id="ProtNLM"/>
    </source>
</evidence>
<comment type="caution">
    <text evidence="3">The sequence shown here is derived from an EMBL/GenBank/DDBJ whole genome shotgun (WGS) entry which is preliminary data.</text>
</comment>
<name>X0V9S6_9ZZZZ</name>
<evidence type="ECO:0000256" key="1">
    <source>
        <dbReference type="ARBA" id="ARBA00022723"/>
    </source>
</evidence>
<sequence>MKFSKETEKLLIEVPRPANWVPDEYDVGMRDIMVDWNEAENIDVGIIGIPFDTAVMGRRGCRFGPEGVRSALVFSNVYEPGIDVDLSTGLKVTDFGNIDVLQTDVLKTHERIEHVLTEIYKLGVIPAVIGGDHSTTYPIVKSLINNTDGNVGLIMIDGHLDVRISHHGEVSSGTPFRRLLEEPERPILPKNFVEIGINGWLNSRFYMDYCRKKGVTVIPARETHRRGIDDVVLQALEIAGERAN</sequence>
<dbReference type="GO" id="GO:0008783">
    <property type="term" value="F:agmatinase activity"/>
    <property type="evidence" value="ECO:0007669"/>
    <property type="project" value="TreeGrafter"/>
</dbReference>
<protein>
    <recommendedName>
        <fullName evidence="4">Agmatinase</fullName>
    </recommendedName>
</protein>
<keyword evidence="1" id="KW-0479">Metal-binding</keyword>
<dbReference type="PANTHER" id="PTHR11358">
    <property type="entry name" value="ARGINASE/AGMATINASE"/>
    <property type="match status" value="1"/>
</dbReference>
<dbReference type="PROSITE" id="PS51409">
    <property type="entry name" value="ARGINASE_2"/>
    <property type="match status" value="1"/>
</dbReference>
<dbReference type="Pfam" id="PF00491">
    <property type="entry name" value="Arginase"/>
    <property type="match status" value="1"/>
</dbReference>
<dbReference type="SUPFAM" id="SSF52768">
    <property type="entry name" value="Arginase/deacetylase"/>
    <property type="match status" value="1"/>
</dbReference>
<organism evidence="3">
    <name type="scientific">marine sediment metagenome</name>
    <dbReference type="NCBI Taxonomy" id="412755"/>
    <lineage>
        <taxon>unclassified sequences</taxon>
        <taxon>metagenomes</taxon>
        <taxon>ecological metagenomes</taxon>
    </lineage>
</organism>
<dbReference type="InterPro" id="IPR023696">
    <property type="entry name" value="Ureohydrolase_dom_sf"/>
</dbReference>
<evidence type="ECO:0000313" key="3">
    <source>
        <dbReference type="EMBL" id="GAF97375.1"/>
    </source>
</evidence>
<dbReference type="PANTHER" id="PTHR11358:SF26">
    <property type="entry name" value="GUANIDINO ACID HYDROLASE, MITOCHONDRIAL"/>
    <property type="match status" value="1"/>
</dbReference>
<evidence type="ECO:0000256" key="2">
    <source>
        <dbReference type="ARBA" id="ARBA00022801"/>
    </source>
</evidence>
<reference evidence="3" key="1">
    <citation type="journal article" date="2014" name="Front. Microbiol.">
        <title>High frequency of phylogenetically diverse reductive dehalogenase-homologous genes in deep subseafloor sedimentary metagenomes.</title>
        <authorList>
            <person name="Kawai M."/>
            <person name="Futagami T."/>
            <person name="Toyoda A."/>
            <person name="Takaki Y."/>
            <person name="Nishi S."/>
            <person name="Hori S."/>
            <person name="Arai W."/>
            <person name="Tsubouchi T."/>
            <person name="Morono Y."/>
            <person name="Uchiyama I."/>
            <person name="Ito T."/>
            <person name="Fujiyama A."/>
            <person name="Inagaki F."/>
            <person name="Takami H."/>
        </authorList>
    </citation>
    <scope>NUCLEOTIDE SEQUENCE</scope>
    <source>
        <strain evidence="3">Expedition CK06-06</strain>
    </source>
</reference>
<gene>
    <name evidence="3" type="ORF">S01H1_19869</name>
</gene>
<accession>X0V9S6</accession>
<proteinExistence type="predicted"/>
<dbReference type="PIRSF" id="PIRSF036979">
    <property type="entry name" value="Arginase"/>
    <property type="match status" value="1"/>
</dbReference>
<feature type="non-terminal residue" evidence="3">
    <location>
        <position position="244"/>
    </location>
</feature>
<dbReference type="InterPro" id="IPR006035">
    <property type="entry name" value="Ureohydrolase"/>
</dbReference>
<dbReference type="GO" id="GO:0046872">
    <property type="term" value="F:metal ion binding"/>
    <property type="evidence" value="ECO:0007669"/>
    <property type="project" value="UniProtKB-KW"/>
</dbReference>
<keyword evidence="2" id="KW-0378">Hydrolase</keyword>
<dbReference type="GO" id="GO:0033389">
    <property type="term" value="P:putrescine biosynthetic process from arginine, via agmatine"/>
    <property type="evidence" value="ECO:0007669"/>
    <property type="project" value="TreeGrafter"/>
</dbReference>
<dbReference type="AlphaFoldDB" id="X0V9S6"/>
<dbReference type="EMBL" id="BARS01010791">
    <property type="protein sequence ID" value="GAF97375.1"/>
    <property type="molecule type" value="Genomic_DNA"/>
</dbReference>